<keyword evidence="3" id="KW-0812">Transmembrane</keyword>
<proteinExistence type="predicted"/>
<evidence type="ECO:0000256" key="2">
    <source>
        <dbReference type="SAM" id="MobiDB-lite"/>
    </source>
</evidence>
<evidence type="ECO:0000313" key="4">
    <source>
        <dbReference type="EMBL" id="CAD8735692.1"/>
    </source>
</evidence>
<gene>
    <name evidence="4" type="ORF">HAND1043_LOCUS2183</name>
</gene>
<dbReference type="GO" id="GO:0004888">
    <property type="term" value="F:transmembrane signaling receptor activity"/>
    <property type="evidence" value="ECO:0007669"/>
    <property type="project" value="InterPro"/>
</dbReference>
<feature type="region of interest" description="Disordered" evidence="2">
    <location>
        <begin position="552"/>
        <end position="577"/>
    </location>
</feature>
<dbReference type="PANTHER" id="PTHR18945">
    <property type="entry name" value="NEUROTRANSMITTER GATED ION CHANNEL"/>
    <property type="match status" value="1"/>
</dbReference>
<dbReference type="GO" id="GO:0016020">
    <property type="term" value="C:membrane"/>
    <property type="evidence" value="ECO:0007669"/>
    <property type="project" value="UniProtKB-SubCell"/>
</dbReference>
<evidence type="ECO:0000256" key="1">
    <source>
        <dbReference type="ARBA" id="ARBA00004141"/>
    </source>
</evidence>
<dbReference type="AlphaFoldDB" id="A0A6T8H6S4"/>
<dbReference type="GO" id="GO:0005230">
    <property type="term" value="F:extracellular ligand-gated monoatomic ion channel activity"/>
    <property type="evidence" value="ECO:0007669"/>
    <property type="project" value="InterPro"/>
</dbReference>
<organism evidence="4">
    <name type="scientific">Hemiselmis andersenii</name>
    <name type="common">Cryptophyte alga</name>
    <dbReference type="NCBI Taxonomy" id="464988"/>
    <lineage>
        <taxon>Eukaryota</taxon>
        <taxon>Cryptophyceae</taxon>
        <taxon>Cryptomonadales</taxon>
        <taxon>Hemiselmidaceae</taxon>
        <taxon>Hemiselmis</taxon>
    </lineage>
</organism>
<evidence type="ECO:0000256" key="3">
    <source>
        <dbReference type="SAM" id="Phobius"/>
    </source>
</evidence>
<comment type="subcellular location">
    <subcellularLocation>
        <location evidence="1">Membrane</location>
        <topology evidence="1">Multi-pass membrane protein</topology>
    </subcellularLocation>
</comment>
<dbReference type="EMBL" id="HBFK01003575">
    <property type="protein sequence ID" value="CAD8735692.1"/>
    <property type="molecule type" value="Transcribed_RNA"/>
</dbReference>
<feature type="transmembrane region" description="Helical" evidence="3">
    <location>
        <begin position="519"/>
        <end position="537"/>
    </location>
</feature>
<dbReference type="InterPro" id="IPR036719">
    <property type="entry name" value="Neuro-gated_channel_TM_sf"/>
</dbReference>
<accession>A0A6T8H6S4</accession>
<feature type="transmembrane region" description="Helical" evidence="3">
    <location>
        <begin position="441"/>
        <end position="466"/>
    </location>
</feature>
<dbReference type="Gene3D" id="1.20.58.390">
    <property type="entry name" value="Neurotransmitter-gated ion-channel transmembrane domain"/>
    <property type="match status" value="1"/>
</dbReference>
<protein>
    <submittedName>
        <fullName evidence="4">Uncharacterized protein</fullName>
    </submittedName>
</protein>
<dbReference type="Gene3D" id="2.70.170.10">
    <property type="entry name" value="Neurotransmitter-gated ion-channel ligand-binding domain"/>
    <property type="match status" value="1"/>
</dbReference>
<feature type="transmembrane region" description="Helical" evidence="3">
    <location>
        <begin position="487"/>
        <end position="507"/>
    </location>
</feature>
<dbReference type="InterPro" id="IPR036734">
    <property type="entry name" value="Neur_chan_lig-bd_sf"/>
</dbReference>
<sequence length="577" mass="64150">MCTPIHDFSEAETSAWLSGHGYNATAFAGVDGEALMYWAEHESGFLLNNFGVPFAKIPRLVNLVKAARQPPHLHLPPSMDPCSVFYLARGGQGTTLYLTPLIETVLELDQNAYTFTAIFQLLFMWHDDRTKYIPVGTQAELEECKIPCSTIPGYFETCPSDANCAPQTDGVPANKCCDMLWTPIRDISHQAVIFPNAVDIEVLSTTGPSFLLEGVPVEPVEEGVTAAFAYITQRIKGTFNIPLSFREYPHDVQTLDIYLVFPEAYQQTRLAVADGIYSMGGDYLPAEERDKFLEGGYEEISGWTIEEKVTVVAHPPGNEYKLWLNEGRVPKFRAHEIAMETFIQGMGFLDMAIPKFFELISQDAYENFATIRLTLKRNPQYYEQNIVIPVVLLNCLNFLALMLGPDAIEARLASCATVILALMTFQIVVTDQLPRAGYPMGAATFLIVSNIYMISTGIESVIIYYMHNNKVSPFDPLGRHPHNPERLRLELRVCDIIFVLIYIASYLPLLVDLARPTDIAAFVVPFTVVAIICLFAVKSLFTKRQKLNSNLHPSDTVDSGKAGESGAQSDELGVVGT</sequence>
<dbReference type="SUPFAM" id="SSF90112">
    <property type="entry name" value="Neurotransmitter-gated ion-channel transmembrane pore"/>
    <property type="match status" value="1"/>
</dbReference>
<reference evidence="4" key="1">
    <citation type="submission" date="2021-01" db="EMBL/GenBank/DDBJ databases">
        <authorList>
            <person name="Corre E."/>
            <person name="Pelletier E."/>
            <person name="Niang G."/>
            <person name="Scheremetjew M."/>
            <person name="Finn R."/>
            <person name="Kale V."/>
            <person name="Holt S."/>
            <person name="Cochrane G."/>
            <person name="Meng A."/>
            <person name="Brown T."/>
            <person name="Cohen L."/>
        </authorList>
    </citation>
    <scope>NUCLEOTIDE SEQUENCE</scope>
    <source>
        <strain evidence="4">CCMP441</strain>
    </source>
</reference>
<dbReference type="InterPro" id="IPR038050">
    <property type="entry name" value="Neuro_actylchol_rec"/>
</dbReference>
<feature type="transmembrane region" description="Helical" evidence="3">
    <location>
        <begin position="410"/>
        <end position="429"/>
    </location>
</feature>
<feature type="transmembrane region" description="Helical" evidence="3">
    <location>
        <begin position="386"/>
        <end position="403"/>
    </location>
</feature>
<dbReference type="InterPro" id="IPR006201">
    <property type="entry name" value="Neur_channel"/>
</dbReference>
<keyword evidence="3" id="KW-0472">Membrane</keyword>
<keyword evidence="3" id="KW-1133">Transmembrane helix</keyword>
<name>A0A6T8H6S4_HEMAN</name>